<dbReference type="AlphaFoldDB" id="A0AAX1N837"/>
<feature type="transmembrane region" description="Helical" evidence="1">
    <location>
        <begin position="52"/>
        <end position="82"/>
    </location>
</feature>
<keyword evidence="1" id="KW-0472">Membrane</keyword>
<sequence>MEQLRVNNQRASIAKIFLGFMCFLSFVMMVNHIIIYNILIDIEDQSALADDYIMFFGIPLGLNAFAQFGYVIGLIITGILFIKWMRRAYHNLKLKVDYLGYSESETVWSWFIPFLNWVRPYQIMSELFLELRQYLQKNGQEIKDNSFMVNIWWGLWVVNNILNTITSKLYTLEETVEKLKTGTAVEIFSSAVSIIAALLAIKMISYYNEMETKMIDTSSEAEEGNISLA</sequence>
<dbReference type="Pfam" id="PF14219">
    <property type="entry name" value="DUF4328"/>
    <property type="match status" value="1"/>
</dbReference>
<feature type="domain" description="DUF4328" evidence="2">
    <location>
        <begin position="65"/>
        <end position="208"/>
    </location>
</feature>
<keyword evidence="1" id="KW-0812">Transmembrane</keyword>
<evidence type="ECO:0000313" key="3">
    <source>
        <dbReference type="EMBL" id="QWG03676.1"/>
    </source>
</evidence>
<reference evidence="3 4" key="1">
    <citation type="submission" date="2021-05" db="EMBL/GenBank/DDBJ databases">
        <title>Comparative genomic studies on the polysaccharide-degrading batcterial strains of the Flammeovirga genus.</title>
        <authorList>
            <person name="Zewei F."/>
            <person name="Zheng Z."/>
            <person name="Yu L."/>
            <person name="Ruyue G."/>
            <person name="Yanhong M."/>
            <person name="Yuanyuan C."/>
            <person name="Jingyan G."/>
            <person name="Wenjun H."/>
        </authorList>
    </citation>
    <scope>NUCLEOTIDE SEQUENCE [LARGE SCALE GENOMIC DNA]</scope>
    <source>
        <strain evidence="3 4">NBRC:100898</strain>
    </source>
</reference>
<protein>
    <submittedName>
        <fullName evidence="3">DUF4328 domain-containing protein</fullName>
    </submittedName>
</protein>
<keyword evidence="4" id="KW-1185">Reference proteome</keyword>
<evidence type="ECO:0000259" key="2">
    <source>
        <dbReference type="Pfam" id="PF14219"/>
    </source>
</evidence>
<dbReference type="InterPro" id="IPR025565">
    <property type="entry name" value="DUF4328"/>
</dbReference>
<proteinExistence type="predicted"/>
<evidence type="ECO:0000313" key="4">
    <source>
        <dbReference type="Proteomes" id="UP000678679"/>
    </source>
</evidence>
<feature type="transmembrane region" description="Helical" evidence="1">
    <location>
        <begin position="147"/>
        <end position="167"/>
    </location>
</feature>
<feature type="transmembrane region" description="Helical" evidence="1">
    <location>
        <begin position="187"/>
        <end position="207"/>
    </location>
</feature>
<keyword evidence="1" id="KW-1133">Transmembrane helix</keyword>
<dbReference type="Proteomes" id="UP000678679">
    <property type="component" value="Chromosome 1"/>
</dbReference>
<dbReference type="KEGG" id="fya:KMW28_08850"/>
<organism evidence="3 4">
    <name type="scientific">Flammeovirga yaeyamensis</name>
    <dbReference type="NCBI Taxonomy" id="367791"/>
    <lineage>
        <taxon>Bacteria</taxon>
        <taxon>Pseudomonadati</taxon>
        <taxon>Bacteroidota</taxon>
        <taxon>Cytophagia</taxon>
        <taxon>Cytophagales</taxon>
        <taxon>Flammeovirgaceae</taxon>
        <taxon>Flammeovirga</taxon>
    </lineage>
</organism>
<evidence type="ECO:0000256" key="1">
    <source>
        <dbReference type="SAM" id="Phobius"/>
    </source>
</evidence>
<accession>A0AAX1N837</accession>
<name>A0AAX1N837_9BACT</name>
<dbReference type="RefSeq" id="WP_169664541.1">
    <property type="nucleotide sequence ID" value="NZ_CP076132.1"/>
</dbReference>
<gene>
    <name evidence="3" type="ORF">KMW28_08850</name>
</gene>
<feature type="transmembrane region" description="Helical" evidence="1">
    <location>
        <begin position="12"/>
        <end position="40"/>
    </location>
</feature>
<dbReference type="EMBL" id="CP076132">
    <property type="protein sequence ID" value="QWG03676.1"/>
    <property type="molecule type" value="Genomic_DNA"/>
</dbReference>